<evidence type="ECO:0000259" key="9">
    <source>
        <dbReference type="PROSITE" id="PS50125"/>
    </source>
</evidence>
<dbReference type="GO" id="GO:0004016">
    <property type="term" value="F:adenylate cyclase activity"/>
    <property type="evidence" value="ECO:0007669"/>
    <property type="project" value="TreeGrafter"/>
</dbReference>
<dbReference type="InterPro" id="IPR001054">
    <property type="entry name" value="A/G_cyclase"/>
</dbReference>
<feature type="region of interest" description="Disordered" evidence="7">
    <location>
        <begin position="1"/>
        <end position="31"/>
    </location>
</feature>
<evidence type="ECO:0000259" key="10">
    <source>
        <dbReference type="PROSITE" id="PS51845"/>
    </source>
</evidence>
<dbReference type="GO" id="GO:0035556">
    <property type="term" value="P:intracellular signal transduction"/>
    <property type="evidence" value="ECO:0007669"/>
    <property type="project" value="InterPro"/>
</dbReference>
<dbReference type="PROSITE" id="PS50125">
    <property type="entry name" value="GUANYLATE_CYCLASE_2"/>
    <property type="match status" value="1"/>
</dbReference>
<accession>A0A7S3P7I1</accession>
<evidence type="ECO:0000256" key="6">
    <source>
        <dbReference type="ARBA" id="ARBA00023239"/>
    </source>
</evidence>
<dbReference type="SMART" id="SM00044">
    <property type="entry name" value="CYCc"/>
    <property type="match status" value="1"/>
</dbReference>
<dbReference type="InterPro" id="IPR036971">
    <property type="entry name" value="PDEase_catalytic_dom_sf"/>
</dbReference>
<evidence type="ECO:0000256" key="8">
    <source>
        <dbReference type="SAM" id="Phobius"/>
    </source>
</evidence>
<feature type="domain" description="Guanylate cyclase" evidence="9">
    <location>
        <begin position="591"/>
        <end position="725"/>
    </location>
</feature>
<protein>
    <recommendedName>
        <fullName evidence="12">Phosphodiesterase</fullName>
    </recommendedName>
</protein>
<feature type="domain" description="PDEase" evidence="10">
    <location>
        <begin position="810"/>
        <end position="1059"/>
    </location>
</feature>
<dbReference type="Pfam" id="PF00211">
    <property type="entry name" value="Guanylate_cyc"/>
    <property type="match status" value="1"/>
</dbReference>
<gene>
    <name evidence="11" type="ORF">ACOF00016_LOCUS6590</name>
</gene>
<dbReference type="AlphaFoldDB" id="A0A7S3P7I1"/>
<feature type="transmembrane region" description="Helical" evidence="8">
    <location>
        <begin position="90"/>
        <end position="111"/>
    </location>
</feature>
<feature type="region of interest" description="Disordered" evidence="7">
    <location>
        <begin position="44"/>
        <end position="71"/>
    </location>
</feature>
<evidence type="ECO:0000256" key="4">
    <source>
        <dbReference type="ARBA" id="ARBA00022989"/>
    </source>
</evidence>
<keyword evidence="2 8" id="KW-0812">Transmembrane</keyword>
<dbReference type="PANTHER" id="PTHR11920">
    <property type="entry name" value="GUANYLYL CYCLASE"/>
    <property type="match status" value="1"/>
</dbReference>
<dbReference type="PROSITE" id="PS51845">
    <property type="entry name" value="PDEASE_I_2"/>
    <property type="match status" value="1"/>
</dbReference>
<dbReference type="SUPFAM" id="SSF55073">
    <property type="entry name" value="Nucleotide cyclase"/>
    <property type="match status" value="1"/>
</dbReference>
<evidence type="ECO:0000313" key="11">
    <source>
        <dbReference type="EMBL" id="CAE0408884.1"/>
    </source>
</evidence>
<dbReference type="PANTHER" id="PTHR11920:SF335">
    <property type="entry name" value="GUANYLATE CYCLASE"/>
    <property type="match status" value="1"/>
</dbReference>
<dbReference type="InterPro" id="IPR050401">
    <property type="entry name" value="Cyclic_nucleotide_synthase"/>
</dbReference>
<evidence type="ECO:0000256" key="1">
    <source>
        <dbReference type="ARBA" id="ARBA00004370"/>
    </source>
</evidence>
<organism evidence="11">
    <name type="scientific">Amphora coffeiformis</name>
    <dbReference type="NCBI Taxonomy" id="265554"/>
    <lineage>
        <taxon>Eukaryota</taxon>
        <taxon>Sar</taxon>
        <taxon>Stramenopiles</taxon>
        <taxon>Ochrophyta</taxon>
        <taxon>Bacillariophyta</taxon>
        <taxon>Bacillariophyceae</taxon>
        <taxon>Bacillariophycidae</taxon>
        <taxon>Thalassiophysales</taxon>
        <taxon>Catenulaceae</taxon>
        <taxon>Amphora</taxon>
    </lineage>
</organism>
<comment type="subcellular location">
    <subcellularLocation>
        <location evidence="1">Membrane</location>
    </subcellularLocation>
</comment>
<dbReference type="Gene3D" id="1.10.1300.10">
    <property type="entry name" value="3'5'-cyclic nucleotide phosphodiesterase, catalytic domain"/>
    <property type="match status" value="1"/>
</dbReference>
<dbReference type="GO" id="GO:0004383">
    <property type="term" value="F:guanylate cyclase activity"/>
    <property type="evidence" value="ECO:0007669"/>
    <property type="project" value="TreeGrafter"/>
</dbReference>
<dbReference type="GO" id="GO:0000166">
    <property type="term" value="F:nucleotide binding"/>
    <property type="evidence" value="ECO:0007669"/>
    <property type="project" value="UniProtKB-KW"/>
</dbReference>
<dbReference type="CDD" id="cd07302">
    <property type="entry name" value="CHD"/>
    <property type="match status" value="1"/>
</dbReference>
<feature type="region of interest" description="Disordered" evidence="7">
    <location>
        <begin position="778"/>
        <end position="799"/>
    </location>
</feature>
<name>A0A7S3P7I1_9STRA</name>
<keyword evidence="4 8" id="KW-1133">Transmembrane helix</keyword>
<dbReference type="GO" id="GO:0004114">
    <property type="term" value="F:3',5'-cyclic-nucleotide phosphodiesterase activity"/>
    <property type="evidence" value="ECO:0007669"/>
    <property type="project" value="InterPro"/>
</dbReference>
<evidence type="ECO:0000256" key="7">
    <source>
        <dbReference type="SAM" id="MobiDB-lite"/>
    </source>
</evidence>
<dbReference type="SUPFAM" id="SSF109604">
    <property type="entry name" value="HD-domain/PDEase-like"/>
    <property type="match status" value="1"/>
</dbReference>
<reference evidence="11" key="1">
    <citation type="submission" date="2021-01" db="EMBL/GenBank/DDBJ databases">
        <authorList>
            <person name="Corre E."/>
            <person name="Pelletier E."/>
            <person name="Niang G."/>
            <person name="Scheremetjew M."/>
            <person name="Finn R."/>
            <person name="Kale V."/>
            <person name="Holt S."/>
            <person name="Cochrane G."/>
            <person name="Meng A."/>
            <person name="Brown T."/>
            <person name="Cohen L."/>
        </authorList>
    </citation>
    <scope>NUCLEOTIDE SEQUENCE</scope>
    <source>
        <strain evidence="11">CCMP127</strain>
    </source>
</reference>
<dbReference type="InterPro" id="IPR002073">
    <property type="entry name" value="PDEase_catalytic_dom"/>
</dbReference>
<keyword evidence="5 8" id="KW-0472">Membrane</keyword>
<evidence type="ECO:0000256" key="2">
    <source>
        <dbReference type="ARBA" id="ARBA00022692"/>
    </source>
</evidence>
<dbReference type="EMBL" id="HBIM01007743">
    <property type="protein sequence ID" value="CAE0408884.1"/>
    <property type="molecule type" value="Transcribed_RNA"/>
</dbReference>
<sequence>MKLTTALRTTDDSSEGGSNVANDDDNLSAADSMNEHDDAVTDLTHNSIHSNSSGSNPLSTTGDPSGNNRALREVKEIAERETKRMRCWRFIILLSILLTGAGVCTTVYLFMTDKQESDFDSQFYLYANTIAETATYQFEAAQHAFASLSEEITAFNQMQDADSHFPFVTMGLFESNAHHAREQSGAEVMTFHPIVRNEDRLLWEQYSIEHQHWIKTSHALIAEGEDHEHSDYADMVENEPIAPFIHSHNELGEDVRSSPLQEFYLPSWQSSPPPDDPTFVNFDILSIPHWAALFEAMVAKRSTVLTYVEDVTELAKVSTIIDHGILHHHEGDDDSEHVHQVTFADDSIQPHAVALTPVFKGLFGDEREEVVGVVFSIIPFDQYMTNLLPEGVDSLEVVLWNTCNQTFTFHIQGPDATFIGEEYKSSNGNPHSQRHKVSLNLFEGDLTTEDTKALGYCHYGYDIYPTEEFADSVHDEIPAVAAIVSSVIFVGIACCFFAYDWFVQVRNSKIVDAAAKTNAIVLSLFPEHIRDQLLGTQQEPQAQPSKSHGKAHTPNGVKAYLSNPDALSGKEGATEGGKPSRPIAELFPATTIMFGDIVGFTAWSSVREPAQVFTLLEGIFKAFDQISHRRKVFKVETVGDCYVAVAGLPEPRADHAVVMARFARECMSRMQSVVRHLEVELGPDTAELSMRIGLHSGQVTAGVLRGDRARFQLFGDSVNTAARIENTGRPGRIHLSKETAELLVKGGKEAWLEKRADQVYAKGKGKLETYWLTLSEKSASGKGSNSKRSDNSATRGLEKDDTVDAAKMFTKRLESDKAQNLIRWNVEVLTRMLKQVVASRQLETGRLVRDTSAPKLQIPQNQRPLHEVVEVVTLPKFAKKKCKDADSIVLDEVVSQQLFDFVTYTASLYRDNPFHNFEHASHVTMSVVKLMSRIVAPTENEMTTEELARQQSNDIESVLHDHTYGITSDPLTQFACLFSALIHDADHTGVPNTQLVKEGTRLANYYQSKSVAEQNSVDLAWDLFVNEEFDVLRKTICADEAELRRFRQLVVNSVMATDIMDKELIALRNARWEKAFYGKGLSREEDETVARNRKATIVIEHLIQASDVAHTMQHWHVYKKWNERLFTELYKAFREGRAEKNPVEFWYKGEIGFFDFYIIPLAKKLKDCGVFGVSSDEYLNYAMQNRQEWEVKGLQIVEEYQERLSQ</sequence>
<dbReference type="Gene3D" id="3.30.70.1230">
    <property type="entry name" value="Nucleotide cyclase"/>
    <property type="match status" value="1"/>
</dbReference>
<dbReference type="Pfam" id="PF00233">
    <property type="entry name" value="PDEase_I"/>
    <property type="match status" value="1"/>
</dbReference>
<evidence type="ECO:0000256" key="3">
    <source>
        <dbReference type="ARBA" id="ARBA00022741"/>
    </source>
</evidence>
<dbReference type="InterPro" id="IPR029787">
    <property type="entry name" value="Nucleotide_cyclase"/>
</dbReference>
<keyword evidence="6" id="KW-0456">Lyase</keyword>
<dbReference type="GO" id="GO:0001653">
    <property type="term" value="F:peptide receptor activity"/>
    <property type="evidence" value="ECO:0007669"/>
    <property type="project" value="TreeGrafter"/>
</dbReference>
<evidence type="ECO:0008006" key="12">
    <source>
        <dbReference type="Google" id="ProtNLM"/>
    </source>
</evidence>
<dbReference type="GO" id="GO:0007168">
    <property type="term" value="P:receptor guanylyl cyclase signaling pathway"/>
    <property type="evidence" value="ECO:0007669"/>
    <property type="project" value="TreeGrafter"/>
</dbReference>
<feature type="compositionally biased region" description="Polar residues" evidence="7">
    <location>
        <begin position="778"/>
        <end position="794"/>
    </location>
</feature>
<feature type="compositionally biased region" description="Low complexity" evidence="7">
    <location>
        <begin position="46"/>
        <end position="59"/>
    </location>
</feature>
<evidence type="ECO:0000256" key="5">
    <source>
        <dbReference type="ARBA" id="ARBA00023136"/>
    </source>
</evidence>
<proteinExistence type="predicted"/>
<keyword evidence="3" id="KW-0547">Nucleotide-binding</keyword>
<dbReference type="GO" id="GO:0005886">
    <property type="term" value="C:plasma membrane"/>
    <property type="evidence" value="ECO:0007669"/>
    <property type="project" value="TreeGrafter"/>
</dbReference>